<name>A0A0E9N6S9_9BACT</name>
<dbReference type="Proteomes" id="UP000033121">
    <property type="component" value="Unassembled WGS sequence"/>
</dbReference>
<sequence length="273" mass="32070">MEVFNTINNNIKTYYDLIVEDLRSNAIVRDLINKVYFSTQNNIVTVLENCVVFGFTEYSHKQGNKLLMCSPRDLDSVKPLEPPNRRLGLYEIFDLRRFATFEEAIVKVPATSFWVRSDFNDLIDRFLFENLTDFEKIDETSYQKQLNDNLSIILDCSVGREQKNFLYEYKFPTIALKYKDQIPIYHPGDPKFFLFLGDLSFLSFLIWKMDLEKANIENGIAYKAEINSEQSGNGYVVANNPIDVRSFNSYIEFCTGIFLKYFRIYEKYLLAIF</sequence>
<dbReference type="RefSeq" id="WP_046371416.1">
    <property type="nucleotide sequence ID" value="NZ_BBWV01000005.1"/>
</dbReference>
<organism evidence="1 2">
    <name type="scientific">Flavihumibacter petaseus NBRC 106054</name>
    <dbReference type="NCBI Taxonomy" id="1220578"/>
    <lineage>
        <taxon>Bacteria</taxon>
        <taxon>Pseudomonadati</taxon>
        <taxon>Bacteroidota</taxon>
        <taxon>Chitinophagia</taxon>
        <taxon>Chitinophagales</taxon>
        <taxon>Chitinophagaceae</taxon>
        <taxon>Flavihumibacter</taxon>
    </lineage>
</organism>
<protein>
    <submittedName>
        <fullName evidence="1">Uncharacterized protein</fullName>
    </submittedName>
</protein>
<evidence type="ECO:0000313" key="2">
    <source>
        <dbReference type="Proteomes" id="UP000033121"/>
    </source>
</evidence>
<dbReference type="AlphaFoldDB" id="A0A0E9N6S9"/>
<keyword evidence="2" id="KW-1185">Reference proteome</keyword>
<comment type="caution">
    <text evidence="1">The sequence shown here is derived from an EMBL/GenBank/DDBJ whole genome shotgun (WGS) entry which is preliminary data.</text>
</comment>
<reference evidence="1 2" key="1">
    <citation type="submission" date="2015-04" db="EMBL/GenBank/DDBJ databases">
        <title>Whole genome shotgun sequence of Flavihumibacter petaseus NBRC 106054.</title>
        <authorList>
            <person name="Miyazawa S."/>
            <person name="Hosoyama A."/>
            <person name="Hashimoto M."/>
            <person name="Noguchi M."/>
            <person name="Tsuchikane K."/>
            <person name="Ohji S."/>
            <person name="Yamazoe A."/>
            <person name="Ichikawa N."/>
            <person name="Kimura A."/>
            <person name="Fujita N."/>
        </authorList>
    </citation>
    <scope>NUCLEOTIDE SEQUENCE [LARGE SCALE GENOMIC DNA]</scope>
    <source>
        <strain evidence="1 2">NBRC 106054</strain>
    </source>
</reference>
<proteinExistence type="predicted"/>
<gene>
    <name evidence="1" type="ORF">FPE01S_05_00960</name>
</gene>
<dbReference type="EMBL" id="BBWV01000005">
    <property type="protein sequence ID" value="GAO45401.1"/>
    <property type="molecule type" value="Genomic_DNA"/>
</dbReference>
<accession>A0A0E9N6S9</accession>
<dbReference type="STRING" id="1220578.FPE01S_05_00960"/>
<evidence type="ECO:0000313" key="1">
    <source>
        <dbReference type="EMBL" id="GAO45401.1"/>
    </source>
</evidence>